<evidence type="ECO:0000259" key="2">
    <source>
        <dbReference type="Pfam" id="PF00326"/>
    </source>
</evidence>
<dbReference type="InterPro" id="IPR050278">
    <property type="entry name" value="Serine_Prot_S9B/DPPIV"/>
</dbReference>
<evidence type="ECO:0000313" key="6">
    <source>
        <dbReference type="Proteomes" id="UP000234166"/>
    </source>
</evidence>
<dbReference type="AlphaFoldDB" id="A0AB38E607"/>
<evidence type="ECO:0000313" key="4">
    <source>
        <dbReference type="EMBL" id="SON86169.1"/>
    </source>
</evidence>
<sequence>MPRLLPLTLLLLATTAHAQSAAPLTIEQAMADPDWIGPSVDQAWWQWDGKQVQYLLKRDGSPVRDTYRQSIGGGTAERVADTARAGLDAANPSYDATRQRMLFARNGDIFLRDLRTGALSQLTRSNETESRPQFASDGGAIWRAGNNWYHWRASGGTAQVAVVKAERDPNAAPKADVLREQQLATLATLRRDKEQRDALRTQEDAWRRADATRAAAPVYLGDEVEIVDSALSPDGRHLLVVTQAKSADEGQAGKMPKYVTESGYEEFQEVRTRVGRNAPAAHALWLVDVGAGTAKSLSFDPLPGIATDPLAALRKAAKRDPLKGNRAVRVESDGDGSGPAVHWSDDGRNVAVEIRAVDNKDRWIASVDLDNARLQPRHRLSDSAWINWDFNDFGWLPDNRTLWLLSEESGYSQLYTVDGNGKPRQRTRGKWEVSMPVPSADGSGMFFLCNQKWPGDYEVCKLDLRNDQLTEITALNGVEGFSLSPDGQQLLVRYSGSYLPTQLAVVPATGGQATVLTDTRTPAFKAQPWIAPQYVQIPSKHGAGTVWGKYYGPRTPEPGKQYPIVMFVHGAGYLQNVSERYTPYFREQMFHNLLVQQGYIVLDLDYRASEGYGRDWRTAIYRNMGHPELEDYLDGLDWLVATKQGDRARAGIYGGSYGGFMTYMALFRSPGTFKAGAALRPVGDWMQYNHEYTSNILNTPELDPEAYKTSSPINYAEGLRDHLLIAHGMIDDNVFFKDSVDMTQKLMELHKDNWQVAPYPLERHGFTRADSWLDEYKRILKLFNEQVKP</sequence>
<dbReference type="Pfam" id="PF00326">
    <property type="entry name" value="Peptidase_S9"/>
    <property type="match status" value="1"/>
</dbReference>
<dbReference type="EMBL" id="OCYT01000132">
    <property type="protein sequence ID" value="SON86169.1"/>
    <property type="molecule type" value="Genomic_DNA"/>
</dbReference>
<dbReference type="GO" id="GO:0008236">
    <property type="term" value="F:serine-type peptidase activity"/>
    <property type="evidence" value="ECO:0007669"/>
    <property type="project" value="InterPro"/>
</dbReference>
<feature type="domain" description="Peptidase S9 prolyl oligopeptidase catalytic" evidence="2">
    <location>
        <begin position="593"/>
        <end position="788"/>
    </location>
</feature>
<comment type="caution">
    <text evidence="5">The sequence shown here is derived from an EMBL/GenBank/DDBJ whole genome shotgun (WGS) entry which is preliminary data.</text>
</comment>
<protein>
    <submittedName>
        <fullName evidence="5">Dipeptidyl peptidase</fullName>
    </submittedName>
</protein>
<dbReference type="PANTHER" id="PTHR11731:SF193">
    <property type="entry name" value="DIPEPTIDYL PEPTIDASE 9"/>
    <property type="match status" value="1"/>
</dbReference>
<dbReference type="InterPro" id="IPR002469">
    <property type="entry name" value="Peptidase_S9B_N"/>
</dbReference>
<keyword evidence="7" id="KW-1185">Reference proteome</keyword>
<dbReference type="EMBL" id="OCYS01000126">
    <property type="protein sequence ID" value="SON92073.1"/>
    <property type="molecule type" value="Genomic_DNA"/>
</dbReference>
<dbReference type="InterPro" id="IPR001375">
    <property type="entry name" value="Peptidase_S9_cat"/>
</dbReference>
<reference evidence="6 7" key="1">
    <citation type="submission" date="2017-10" db="EMBL/GenBank/DDBJ databases">
        <authorList>
            <person name="Regsiter A."/>
            <person name="William W."/>
        </authorList>
    </citation>
    <scope>NUCLEOTIDE SEQUENCE [LARGE SCALE GENOMIC DNA]</scope>
    <source>
        <strain evidence="4 7">CFBP6984</strain>
        <strain evidence="5 6">CFBP7430</strain>
    </source>
</reference>
<dbReference type="SUPFAM" id="SSF82171">
    <property type="entry name" value="DPP6 N-terminal domain-like"/>
    <property type="match status" value="1"/>
</dbReference>
<proteinExistence type="predicted"/>
<dbReference type="Proteomes" id="UP000234181">
    <property type="component" value="Unassembled WGS sequence"/>
</dbReference>
<feature type="domain" description="Dipeptidylpeptidase IV N-terminal" evidence="3">
    <location>
        <begin position="339"/>
        <end position="500"/>
    </location>
</feature>
<dbReference type="PANTHER" id="PTHR11731">
    <property type="entry name" value="PROTEASE FAMILY S9B,C DIPEPTIDYL-PEPTIDASE IV-RELATED"/>
    <property type="match status" value="1"/>
</dbReference>
<dbReference type="Gene3D" id="2.140.10.30">
    <property type="entry name" value="Dipeptidylpeptidase IV, N-terminal domain"/>
    <property type="match status" value="2"/>
</dbReference>
<accession>A0AB38E607</accession>
<evidence type="ECO:0000313" key="7">
    <source>
        <dbReference type="Proteomes" id="UP000234181"/>
    </source>
</evidence>
<dbReference type="Pfam" id="PF00930">
    <property type="entry name" value="DPPIV_N"/>
    <property type="match status" value="1"/>
</dbReference>
<organism evidence="5 6">
    <name type="scientific">Xanthomonas campestris pv. phaseoli</name>
    <dbReference type="NCBI Taxonomy" id="317013"/>
    <lineage>
        <taxon>Bacteria</taxon>
        <taxon>Pseudomonadati</taxon>
        <taxon>Pseudomonadota</taxon>
        <taxon>Gammaproteobacteria</taxon>
        <taxon>Lysobacterales</taxon>
        <taxon>Lysobacteraceae</taxon>
        <taxon>Xanthomonas</taxon>
    </lineage>
</organism>
<dbReference type="GO" id="GO:0008239">
    <property type="term" value="F:dipeptidyl-peptidase activity"/>
    <property type="evidence" value="ECO:0007669"/>
    <property type="project" value="TreeGrafter"/>
</dbReference>
<feature type="chain" id="PRO_5044236248" evidence="1">
    <location>
        <begin position="19"/>
        <end position="789"/>
    </location>
</feature>
<dbReference type="SUPFAM" id="SSF53474">
    <property type="entry name" value="alpha/beta-Hydrolases"/>
    <property type="match status" value="1"/>
</dbReference>
<dbReference type="GO" id="GO:0006508">
    <property type="term" value="P:proteolysis"/>
    <property type="evidence" value="ECO:0007669"/>
    <property type="project" value="InterPro"/>
</dbReference>
<name>A0AB38E607_XANCH</name>
<evidence type="ECO:0000313" key="5">
    <source>
        <dbReference type="EMBL" id="SON92073.1"/>
    </source>
</evidence>
<gene>
    <name evidence="4" type="ORF">XAP6984_730040</name>
    <name evidence="5" type="ORF">XAP7430_690039</name>
</gene>
<dbReference type="Gene3D" id="3.40.50.1820">
    <property type="entry name" value="alpha/beta hydrolase"/>
    <property type="match status" value="1"/>
</dbReference>
<dbReference type="Proteomes" id="UP000234166">
    <property type="component" value="Unassembled WGS sequence"/>
</dbReference>
<evidence type="ECO:0000256" key="1">
    <source>
        <dbReference type="SAM" id="SignalP"/>
    </source>
</evidence>
<feature type="signal peptide" evidence="1">
    <location>
        <begin position="1"/>
        <end position="18"/>
    </location>
</feature>
<dbReference type="InterPro" id="IPR029058">
    <property type="entry name" value="AB_hydrolase_fold"/>
</dbReference>
<evidence type="ECO:0000259" key="3">
    <source>
        <dbReference type="Pfam" id="PF00930"/>
    </source>
</evidence>
<keyword evidence="1" id="KW-0732">Signal</keyword>